<dbReference type="InParanoid" id="G4YND0"/>
<dbReference type="AlphaFoldDB" id="G4YND0"/>
<name>G4YND0_PHYSP</name>
<keyword evidence="2" id="KW-1185">Reference proteome</keyword>
<dbReference type="GeneID" id="20641199"/>
<evidence type="ECO:0000313" key="1">
    <source>
        <dbReference type="EMBL" id="EGZ30223.1"/>
    </source>
</evidence>
<proteinExistence type="predicted"/>
<gene>
    <name evidence="1" type="ORF">PHYSODRAFT_295071</name>
</gene>
<reference evidence="1 2" key="1">
    <citation type="journal article" date="2006" name="Science">
        <title>Phytophthora genome sequences uncover evolutionary origins and mechanisms of pathogenesis.</title>
        <authorList>
            <person name="Tyler B.M."/>
            <person name="Tripathy S."/>
            <person name="Zhang X."/>
            <person name="Dehal P."/>
            <person name="Jiang R.H."/>
            <person name="Aerts A."/>
            <person name="Arredondo F.D."/>
            <person name="Baxter L."/>
            <person name="Bensasson D."/>
            <person name="Beynon J.L."/>
            <person name="Chapman J."/>
            <person name="Damasceno C.M."/>
            <person name="Dorrance A.E."/>
            <person name="Dou D."/>
            <person name="Dickerman A.W."/>
            <person name="Dubchak I.L."/>
            <person name="Garbelotto M."/>
            <person name="Gijzen M."/>
            <person name="Gordon S.G."/>
            <person name="Govers F."/>
            <person name="Grunwald N.J."/>
            <person name="Huang W."/>
            <person name="Ivors K.L."/>
            <person name="Jones R.W."/>
            <person name="Kamoun S."/>
            <person name="Krampis K."/>
            <person name="Lamour K.H."/>
            <person name="Lee M.K."/>
            <person name="McDonald W.H."/>
            <person name="Medina M."/>
            <person name="Meijer H.J."/>
            <person name="Nordberg E.K."/>
            <person name="Maclean D.J."/>
            <person name="Ospina-Giraldo M.D."/>
            <person name="Morris P.F."/>
            <person name="Phuntumart V."/>
            <person name="Putnam N.H."/>
            <person name="Rash S."/>
            <person name="Rose J.K."/>
            <person name="Sakihama Y."/>
            <person name="Salamov A.A."/>
            <person name="Savidor A."/>
            <person name="Scheuring C.F."/>
            <person name="Smith B.M."/>
            <person name="Sobral B.W."/>
            <person name="Terry A."/>
            <person name="Torto-Alalibo T.A."/>
            <person name="Win J."/>
            <person name="Xu Z."/>
            <person name="Zhang H."/>
            <person name="Grigoriev I.V."/>
            <person name="Rokhsar D.S."/>
            <person name="Boore J.L."/>
        </authorList>
    </citation>
    <scope>NUCLEOTIDE SEQUENCE [LARGE SCALE GENOMIC DNA]</scope>
    <source>
        <strain evidence="1 2">P6497</strain>
    </source>
</reference>
<sequence length="137" mass="14673">MYNSASPRQTPPHEVGDLAIVAANSRAAKGGAAIPSPPFPIPDLLTTHSFKLALLAYDYDGKADPLGTTCRPCDCGEATRAVECLGRLNEHPWTQHIIAVGGAGNVLPVADLYAPKPRTNKLEHAIRPRPNGLWNMK</sequence>
<dbReference type="Proteomes" id="UP000002640">
    <property type="component" value="Unassembled WGS sequence"/>
</dbReference>
<evidence type="ECO:0000313" key="2">
    <source>
        <dbReference type="Proteomes" id="UP000002640"/>
    </source>
</evidence>
<dbReference type="RefSeq" id="XP_009517498.1">
    <property type="nucleotide sequence ID" value="XM_009519203.1"/>
</dbReference>
<dbReference type="EMBL" id="JH159151">
    <property type="protein sequence ID" value="EGZ30223.1"/>
    <property type="molecule type" value="Genomic_DNA"/>
</dbReference>
<dbReference type="KEGG" id="psoj:PHYSODRAFT_295071"/>
<organism evidence="1 2">
    <name type="scientific">Phytophthora sojae (strain P6497)</name>
    <name type="common">Soybean stem and root rot agent</name>
    <name type="synonym">Phytophthora megasperma f. sp. glycines</name>
    <dbReference type="NCBI Taxonomy" id="1094619"/>
    <lineage>
        <taxon>Eukaryota</taxon>
        <taxon>Sar</taxon>
        <taxon>Stramenopiles</taxon>
        <taxon>Oomycota</taxon>
        <taxon>Peronosporomycetes</taxon>
        <taxon>Peronosporales</taxon>
        <taxon>Peronosporaceae</taxon>
        <taxon>Phytophthora</taxon>
    </lineage>
</organism>
<accession>G4YND0</accession>
<protein>
    <submittedName>
        <fullName evidence="1">Uncharacterized protein</fullName>
    </submittedName>
</protein>